<dbReference type="CDD" id="cd03022">
    <property type="entry name" value="DsbA_HCCA_Iso"/>
    <property type="match status" value="1"/>
</dbReference>
<organism evidence="4 5">
    <name type="scientific">Chrysophaeum taylorii</name>
    <dbReference type="NCBI Taxonomy" id="2483200"/>
    <lineage>
        <taxon>Eukaryota</taxon>
        <taxon>Sar</taxon>
        <taxon>Stramenopiles</taxon>
        <taxon>Ochrophyta</taxon>
        <taxon>Pelagophyceae</taxon>
        <taxon>Pelagomonadales</taxon>
        <taxon>Pelagomonadaceae</taxon>
        <taxon>Chrysophaeum</taxon>
    </lineage>
</organism>
<dbReference type="AlphaFoldDB" id="A0AAD7UFK4"/>
<dbReference type="InterPro" id="IPR044087">
    <property type="entry name" value="NahD-like"/>
</dbReference>
<name>A0AAD7UFK4_9STRA</name>
<dbReference type="GO" id="GO:1901170">
    <property type="term" value="P:naphthalene catabolic process"/>
    <property type="evidence" value="ECO:0007669"/>
    <property type="project" value="InterPro"/>
</dbReference>
<dbReference type="PIRSF" id="PIRSF006386">
    <property type="entry name" value="HCCAis_GSTk"/>
    <property type="match status" value="1"/>
</dbReference>
<feature type="active site" description="Nucleophile" evidence="2">
    <location>
        <position position="9"/>
    </location>
</feature>
<evidence type="ECO:0000313" key="5">
    <source>
        <dbReference type="Proteomes" id="UP001230188"/>
    </source>
</evidence>
<dbReference type="EMBL" id="JAQMWT010000324">
    <property type="protein sequence ID" value="KAJ8604664.1"/>
    <property type="molecule type" value="Genomic_DNA"/>
</dbReference>
<gene>
    <name evidence="4" type="ORF">CTAYLR_006533</name>
</gene>
<dbReference type="PANTHER" id="PTHR42943:SF2">
    <property type="entry name" value="GLUTATHIONE S-TRANSFERASE KAPPA 1"/>
    <property type="match status" value="1"/>
</dbReference>
<reference evidence="4" key="1">
    <citation type="submission" date="2023-01" db="EMBL/GenBank/DDBJ databases">
        <title>Metagenome sequencing of chrysophaentin producing Chrysophaeum taylorii.</title>
        <authorList>
            <person name="Davison J."/>
            <person name="Bewley C."/>
        </authorList>
    </citation>
    <scope>NUCLEOTIDE SEQUENCE</scope>
    <source>
        <strain evidence="4">NIES-1699</strain>
    </source>
</reference>
<dbReference type="Pfam" id="PF01323">
    <property type="entry name" value="DSBA"/>
    <property type="match status" value="1"/>
</dbReference>
<dbReference type="Proteomes" id="UP001230188">
    <property type="component" value="Unassembled WGS sequence"/>
</dbReference>
<dbReference type="GO" id="GO:0004364">
    <property type="term" value="F:glutathione transferase activity"/>
    <property type="evidence" value="ECO:0007669"/>
    <property type="project" value="UniProtKB-UniRule"/>
</dbReference>
<dbReference type="InterPro" id="IPR036249">
    <property type="entry name" value="Thioredoxin-like_sf"/>
</dbReference>
<dbReference type="InterPro" id="IPR001853">
    <property type="entry name" value="DSBA-like_thioredoxin_dom"/>
</dbReference>
<dbReference type="SUPFAM" id="SSF52833">
    <property type="entry name" value="Thioredoxin-like"/>
    <property type="match status" value="1"/>
</dbReference>
<comment type="similarity">
    <text evidence="1">Belongs to the GST superfamily. Kappa family.</text>
</comment>
<protein>
    <recommendedName>
        <fullName evidence="1">Glutathione S-transferase kappa</fullName>
        <ecNumber evidence="1">2.5.1.18</ecNumber>
    </recommendedName>
</protein>
<dbReference type="EC" id="2.5.1.18" evidence="1"/>
<dbReference type="GO" id="GO:0004602">
    <property type="term" value="F:glutathione peroxidase activity"/>
    <property type="evidence" value="ECO:0007669"/>
    <property type="project" value="TreeGrafter"/>
</dbReference>
<comment type="catalytic activity">
    <reaction evidence="1">
        <text>RX + glutathione = an S-substituted glutathione + a halide anion + H(+)</text>
        <dbReference type="Rhea" id="RHEA:16437"/>
        <dbReference type="ChEBI" id="CHEBI:15378"/>
        <dbReference type="ChEBI" id="CHEBI:16042"/>
        <dbReference type="ChEBI" id="CHEBI:17792"/>
        <dbReference type="ChEBI" id="CHEBI:57925"/>
        <dbReference type="ChEBI" id="CHEBI:90779"/>
        <dbReference type="EC" id="2.5.1.18"/>
    </reaction>
</comment>
<feature type="domain" description="DSBA-like thioredoxin" evidence="3">
    <location>
        <begin position="2"/>
        <end position="181"/>
    </location>
</feature>
<comment type="caution">
    <text evidence="4">The sequence shown here is derived from an EMBL/GenBank/DDBJ whole genome shotgun (WGS) entry which is preliminary data.</text>
</comment>
<evidence type="ECO:0000259" key="3">
    <source>
        <dbReference type="Pfam" id="PF01323"/>
    </source>
</evidence>
<evidence type="ECO:0000256" key="2">
    <source>
        <dbReference type="PIRSR" id="PIRSR006386-1"/>
    </source>
</evidence>
<evidence type="ECO:0000313" key="4">
    <source>
        <dbReference type="EMBL" id="KAJ8604664.1"/>
    </source>
</evidence>
<evidence type="ECO:0000256" key="1">
    <source>
        <dbReference type="PIRNR" id="PIRNR006386"/>
    </source>
</evidence>
<dbReference type="GO" id="GO:0005777">
    <property type="term" value="C:peroxisome"/>
    <property type="evidence" value="ECO:0007669"/>
    <property type="project" value="TreeGrafter"/>
</dbReference>
<keyword evidence="5" id="KW-1185">Reference proteome</keyword>
<keyword evidence="1" id="KW-0808">Transferase</keyword>
<dbReference type="GO" id="GO:0006749">
    <property type="term" value="P:glutathione metabolic process"/>
    <property type="evidence" value="ECO:0007669"/>
    <property type="project" value="TreeGrafter"/>
</dbReference>
<sequence>MEFWYDFASTYSYLVARRVAAATQVNNIKWRPFLLGPIFKAQGITDAPAKANPVKGRYMWRDLERRAERYGYAFRKPSQFPRNPLLAARVATQDEPWVPDFTVRLFRANFEQDRDMDANEIAAVLTEMGIDAQRVLDRANSEEVKLKLKDRTADAMARGIFGAPTFLVGDEMFWGDDRFEDALDWANKK</sequence>
<proteinExistence type="inferred from homology"/>
<dbReference type="InterPro" id="IPR051924">
    <property type="entry name" value="GST_Kappa/NadH"/>
</dbReference>
<dbReference type="Gene3D" id="3.40.30.10">
    <property type="entry name" value="Glutaredoxin"/>
    <property type="match status" value="1"/>
</dbReference>
<dbReference type="PANTHER" id="PTHR42943">
    <property type="entry name" value="GLUTATHIONE S-TRANSFERASE KAPPA"/>
    <property type="match status" value="1"/>
</dbReference>
<dbReference type="GO" id="GO:0018845">
    <property type="term" value="F:2-hydroxychromene-2-carboxylate isomerase activity"/>
    <property type="evidence" value="ECO:0007669"/>
    <property type="project" value="InterPro"/>
</dbReference>
<dbReference type="GO" id="GO:0005739">
    <property type="term" value="C:mitochondrion"/>
    <property type="evidence" value="ECO:0007669"/>
    <property type="project" value="TreeGrafter"/>
</dbReference>
<accession>A0AAD7UFK4</accession>
<dbReference type="InterPro" id="IPR014440">
    <property type="entry name" value="HCCAis_GSTk"/>
</dbReference>